<dbReference type="RefSeq" id="WP_152299666.1">
    <property type="nucleotide sequence ID" value="NZ_CP041166.1"/>
</dbReference>
<evidence type="ECO:0000313" key="1">
    <source>
        <dbReference type="EMBL" id="QFR43603.1"/>
    </source>
</evidence>
<organism evidence="1 2">
    <name type="scientific">Sulfurimonas xiamenensis</name>
    <dbReference type="NCBI Taxonomy" id="2590021"/>
    <lineage>
        <taxon>Bacteria</taxon>
        <taxon>Pseudomonadati</taxon>
        <taxon>Campylobacterota</taxon>
        <taxon>Epsilonproteobacteria</taxon>
        <taxon>Campylobacterales</taxon>
        <taxon>Sulfurimonadaceae</taxon>
        <taxon>Sulfurimonas</taxon>
    </lineage>
</organism>
<dbReference type="Proteomes" id="UP000326061">
    <property type="component" value="Chromosome"/>
</dbReference>
<accession>A0AAJ4A4G5</accession>
<sequence length="557" mass="63375">MILEFSFNYLSSSLIYEKIILNTLELFSLESKIVKDGDNLFLYVKSDDSDELESFANRLSLELPHSIFLYNTDVKIVDEMPQESSALPLISKFPMAFCPKCLREVMDESNENYYNIFHECEVCGYSVEGEKKSYKDDFVNLAKSISSGLVVEVNTFYSKYFVGQLGKKCNEVDFDIISYDLATTAHYTNATNSEMAALGAIEKPFVKLKTNIKFKIDFEDIADELIRFKLPDDLVLHFLLSELNKLGINLIFITKEKLPLDVKFDLAEYEKELEPIEVVVGDNHIAIVRGEKGLPYQDLASNNNNLIPHIGAFFSVIKEHSLFDKTVAGVNISKEYHNNILVYCKKFGTIEYLSFAFKFDSVKDVFDSIMSSNESGEKLVENFKNKFLQHFEAISAITFNEEEFNVYKLWGIVCIVLGYSKDRNLLASAKVLEDSASSFLGTKGPRIDYKLKRVDSKVYLDPLMTIRTAMSFKLAGVDRLTLSYGVIESFVEFVSSQLDDIKEEMKSDAVVVTGSLLQNRHLFSKLSKEVSVNHKLYFNKELPVDGKNILYGGNELF</sequence>
<dbReference type="EMBL" id="CP041166">
    <property type="protein sequence ID" value="QFR43603.1"/>
    <property type="molecule type" value="Genomic_DNA"/>
</dbReference>
<keyword evidence="2" id="KW-1185">Reference proteome</keyword>
<proteinExistence type="predicted"/>
<reference evidence="2" key="1">
    <citation type="submission" date="2019-06" db="EMBL/GenBank/DDBJ databases">
        <title>Sulfurimonas gotlandica sp. nov., a chemoautotrophic and psychrotolerant epsilonproteobacterium isolated from a pelagic redoxcline, and an emended description of the genus Sulfurimonas.</title>
        <authorList>
            <person name="Wang S."/>
            <person name="Jiang L."/>
            <person name="Shao Z."/>
        </authorList>
    </citation>
    <scope>NUCLEOTIDE SEQUENCE [LARGE SCALE GENOMIC DNA]</scope>
    <source>
        <strain evidence="2">1-1N</strain>
    </source>
</reference>
<dbReference type="AlphaFoldDB" id="A0AAJ4A4G5"/>
<dbReference type="Gene3D" id="3.30.420.40">
    <property type="match status" value="1"/>
</dbReference>
<protein>
    <submittedName>
        <fullName evidence="1">Hydrogenase</fullName>
    </submittedName>
</protein>
<name>A0AAJ4A4G5_9BACT</name>
<dbReference type="KEGG" id="suln:FJR47_06645"/>
<evidence type="ECO:0000313" key="2">
    <source>
        <dbReference type="Proteomes" id="UP000326061"/>
    </source>
</evidence>
<gene>
    <name evidence="1" type="ORF">FJR47_06645</name>
</gene>